<protein>
    <recommendedName>
        <fullName evidence="2">VWFA domain-containing protein</fullName>
    </recommendedName>
</protein>
<dbReference type="EMBL" id="LAXJ01000016">
    <property type="protein sequence ID" value="KRS11795.1"/>
    <property type="molecule type" value="Genomic_DNA"/>
</dbReference>
<dbReference type="InterPro" id="IPR002035">
    <property type="entry name" value="VWF_A"/>
</dbReference>
<dbReference type="SUPFAM" id="SSF53300">
    <property type="entry name" value="vWA-like"/>
    <property type="match status" value="1"/>
</dbReference>
<sequence length="1019" mass="107932">MTYTTTRALALTTALLAAPAAMANDNVMVVFDGSNSMWGQIDGTAKIEIARNVIDNLLGDWADDRSVGLMAYGHRARGDCTDIEVIVEPGAAQRSEILDRIKSITPTGKTPLTDAVEQAATRLSYTDRPATVVLISDGLESCERDPCELARALEKGGVGFTAHVVGFGLGADEDTASLACIAEETGGQYIQASNADELGAALSAVATAVAAPEPEPEPQAPEVTVDAPDTAVAGSPTTITWDPTVSEADYIAVAPAGAPETELGQYTRIGKDTAVTFAMPGEPGAYEARYYSTETKTVLGTDPIEITPAQVTLQAADTVQTGSPVTISWSPTINPRDYIAIVPAGTDAGTLANYRAVNDHDSFDLTAPADPGMYEIRYILNVDSRTVASRPLEVADPQVTLQTPETALTGAEIPVSWAGTVNAKDYITIVPMGAEEGTYTNYFPVRDDSSGRLLATADPGMHEIRYIQREGGKTLASATIELLTPEVTVSGPATAVTGAQVPVSWTGTVNAKDYITIAPTGSDAGTYGSYQPVRDDDTVTLTMPSDPGMYELRYVLREGPRVLATAPIEVANPEVTVSGPETVGTGAQFTVSWTGAVNPKDYVTIVPVGAEPDTFGSYQPVRDDTETRLVAPSDPGMYELRYLLREGTKVMATAMIEVTEPQVTVSGPETVSTGAQFTVSWTGTVNAQDYVTIVPVGAAENEFGNYQVVRDNAETTLTAPSETGMYELRYLLREGPKVMATAMIEVTEPQVTISGPDSAATGSSVTVEWTGTVNTQDYVVVVPAGAPENEFGNYQVVRDASEVALTMPADPGMYELRYLMREGPKVLATAMIELTPPEVTVTGPEQIRAGDEITAEWTGTVSTNDYINLVPMGAADDKFGTYLTVRDGTTATLKAPAETGLYELRYVLREGTRVLARHAVEVLAEDAALNTGAALTAPDSAAPGSTIDVSWQVDSSSADQRITLARGNQAIFTWLQAVKITDGATGVQIDLPNEPGVYELRFLDVAGQEVLARKVITVE</sequence>
<feature type="signal peptide" evidence="1">
    <location>
        <begin position="1"/>
        <end position="23"/>
    </location>
</feature>
<keyword evidence="4" id="KW-1185">Reference proteome</keyword>
<dbReference type="OrthoDB" id="9783818at2"/>
<proteinExistence type="predicted"/>
<dbReference type="PATRIC" id="fig|1641875.4.peg.569"/>
<dbReference type="Proteomes" id="UP000051295">
    <property type="component" value="Unassembled WGS sequence"/>
</dbReference>
<organism evidence="3 4">
    <name type="scientific">Roseovarius atlanticus</name>
    <dbReference type="NCBI Taxonomy" id="1641875"/>
    <lineage>
        <taxon>Bacteria</taxon>
        <taxon>Pseudomonadati</taxon>
        <taxon>Pseudomonadota</taxon>
        <taxon>Alphaproteobacteria</taxon>
        <taxon>Rhodobacterales</taxon>
        <taxon>Roseobacteraceae</taxon>
        <taxon>Roseovarius</taxon>
    </lineage>
</organism>
<evidence type="ECO:0000256" key="1">
    <source>
        <dbReference type="SAM" id="SignalP"/>
    </source>
</evidence>
<dbReference type="Gene3D" id="3.40.50.410">
    <property type="entry name" value="von Willebrand factor, type A domain"/>
    <property type="match status" value="1"/>
</dbReference>
<dbReference type="PROSITE" id="PS50234">
    <property type="entry name" value="VWFA"/>
    <property type="match status" value="1"/>
</dbReference>
<dbReference type="AlphaFoldDB" id="A0A0T5NS74"/>
<dbReference type="Pfam" id="PF13519">
    <property type="entry name" value="VWA_2"/>
    <property type="match status" value="1"/>
</dbReference>
<feature type="domain" description="VWFA" evidence="2">
    <location>
        <begin position="26"/>
        <end position="205"/>
    </location>
</feature>
<gene>
    <name evidence="3" type="ORF">XM53_13855</name>
</gene>
<evidence type="ECO:0000313" key="4">
    <source>
        <dbReference type="Proteomes" id="UP000051295"/>
    </source>
</evidence>
<keyword evidence="1" id="KW-0732">Signal</keyword>
<feature type="chain" id="PRO_5006663849" description="VWFA domain-containing protein" evidence="1">
    <location>
        <begin position="24"/>
        <end position="1019"/>
    </location>
</feature>
<dbReference type="RefSeq" id="WP_160321392.1">
    <property type="nucleotide sequence ID" value="NZ_LAXJ01000016.1"/>
</dbReference>
<dbReference type="SMART" id="SM00327">
    <property type="entry name" value="VWA"/>
    <property type="match status" value="1"/>
</dbReference>
<name>A0A0T5NS74_9RHOB</name>
<evidence type="ECO:0000313" key="3">
    <source>
        <dbReference type="EMBL" id="KRS11795.1"/>
    </source>
</evidence>
<evidence type="ECO:0000259" key="2">
    <source>
        <dbReference type="PROSITE" id="PS50234"/>
    </source>
</evidence>
<dbReference type="STRING" id="1641875.XM53_13855"/>
<reference evidence="3 4" key="1">
    <citation type="submission" date="2015-04" db="EMBL/GenBank/DDBJ databases">
        <title>The draft genome sequence of Roseovarius sp.R12b.</title>
        <authorList>
            <person name="Li G."/>
            <person name="Lai Q."/>
            <person name="Shao Z."/>
            <person name="Yan P."/>
        </authorList>
    </citation>
    <scope>NUCLEOTIDE SEQUENCE [LARGE SCALE GENOMIC DNA]</scope>
    <source>
        <strain evidence="3 4">R12B</strain>
    </source>
</reference>
<comment type="caution">
    <text evidence="3">The sequence shown here is derived from an EMBL/GenBank/DDBJ whole genome shotgun (WGS) entry which is preliminary data.</text>
</comment>
<dbReference type="InterPro" id="IPR036465">
    <property type="entry name" value="vWFA_dom_sf"/>
</dbReference>
<accession>A0A0T5NS74</accession>